<proteinExistence type="predicted"/>
<keyword evidence="3" id="KW-0547">Nucleotide-binding</keyword>
<dbReference type="InterPro" id="IPR002789">
    <property type="entry name" value="HerA_central"/>
</dbReference>
<dbReference type="InterPro" id="IPR051162">
    <property type="entry name" value="T4SS_component"/>
</dbReference>
<evidence type="ECO:0000259" key="2">
    <source>
        <dbReference type="Pfam" id="PF01935"/>
    </source>
</evidence>
<evidence type="ECO:0000313" key="4">
    <source>
        <dbReference type="Proteomes" id="UP000632138"/>
    </source>
</evidence>
<dbReference type="EMBL" id="JAENHP010000034">
    <property type="protein sequence ID" value="MBM2623336.1"/>
    <property type="molecule type" value="Genomic_DNA"/>
</dbReference>
<dbReference type="Gene3D" id="3.40.50.300">
    <property type="entry name" value="P-loop containing nucleotide triphosphate hydrolases"/>
    <property type="match status" value="2"/>
</dbReference>
<dbReference type="PANTHER" id="PTHR30121:SF6">
    <property type="entry name" value="SLR6007 PROTEIN"/>
    <property type="match status" value="1"/>
</dbReference>
<reference evidence="3 4" key="1">
    <citation type="submission" date="2021-01" db="EMBL/GenBank/DDBJ databases">
        <title>Actinoplanes sp. nov. LDG1-06 isolated from lichen.</title>
        <authorList>
            <person name="Saeng-In P."/>
            <person name="Phongsopitanun W."/>
            <person name="Kanchanasin P."/>
            <person name="Yuki M."/>
            <person name="Kudo T."/>
            <person name="Ohkuma M."/>
            <person name="Tanasupawat S."/>
        </authorList>
    </citation>
    <scope>NUCLEOTIDE SEQUENCE [LARGE SCALE GENOMIC DNA]</scope>
    <source>
        <strain evidence="3 4">LDG1-06</strain>
    </source>
</reference>
<feature type="domain" description="Helicase HerA central" evidence="2">
    <location>
        <begin position="309"/>
        <end position="388"/>
    </location>
</feature>
<dbReference type="GO" id="GO:0005524">
    <property type="term" value="F:ATP binding"/>
    <property type="evidence" value="ECO:0007669"/>
    <property type="project" value="UniProtKB-KW"/>
</dbReference>
<gene>
    <name evidence="3" type="ORF">JIG36_48355</name>
</gene>
<dbReference type="RefSeq" id="WP_203383690.1">
    <property type="nucleotide sequence ID" value="NZ_JAENHP010000034.1"/>
</dbReference>
<accession>A0ABS2AU53</accession>
<dbReference type="PANTHER" id="PTHR30121">
    <property type="entry name" value="UNCHARACTERIZED PROTEIN YJGR-RELATED"/>
    <property type="match status" value="1"/>
</dbReference>
<comment type="caution">
    <text evidence="3">The sequence shown here is derived from an EMBL/GenBank/DDBJ whole genome shotgun (WGS) entry which is preliminary data.</text>
</comment>
<dbReference type="Proteomes" id="UP000632138">
    <property type="component" value="Unassembled WGS sequence"/>
</dbReference>
<dbReference type="Pfam" id="PF01935">
    <property type="entry name" value="DUF87"/>
    <property type="match status" value="1"/>
</dbReference>
<evidence type="ECO:0000256" key="1">
    <source>
        <dbReference type="SAM" id="MobiDB-lite"/>
    </source>
</evidence>
<keyword evidence="4" id="KW-1185">Reference proteome</keyword>
<name>A0ABS2AU53_9ACTN</name>
<organism evidence="3 4">
    <name type="scientific">Paractinoplanes ovalisporus</name>
    <dbReference type="NCBI Taxonomy" id="2810368"/>
    <lineage>
        <taxon>Bacteria</taxon>
        <taxon>Bacillati</taxon>
        <taxon>Actinomycetota</taxon>
        <taxon>Actinomycetes</taxon>
        <taxon>Micromonosporales</taxon>
        <taxon>Micromonosporaceae</taxon>
        <taxon>Paractinoplanes</taxon>
    </lineage>
</organism>
<dbReference type="InterPro" id="IPR027417">
    <property type="entry name" value="P-loop_NTPase"/>
</dbReference>
<keyword evidence="3" id="KW-0067">ATP-binding</keyword>
<evidence type="ECO:0000313" key="3">
    <source>
        <dbReference type="EMBL" id="MBM2623336.1"/>
    </source>
</evidence>
<sequence length="900" mass="96750">MIGHLPAVRVLELPRRPARGDPGRGLRLAAIVSAYHGGKAVLLGWHRRAAGEPIEVFVSGGISDGRALSLPPGAVGCPYGPGKLVEDLGSMPCWTRLTVLTDGLLAEETPRDNEPRSSLDEGLLHVWPAGFAWFVLAEPVPVAETLEAARAVAAEERRAQTRAQSPEQAVAAARQRARHRELQQGRSTGMWRVRLLAGGESPEAAAAVAGLLCASADLGSQPYALAPTGVLGELDKVLDGEPPTLAGSPLVASLAVTPSEEVPGLRFATRPEFDVTPETAGGPGSLNAGTVLDRSGRAAGPFEVPRDSLNRHTFICGATGAGKSQTVRHLLESASRQELPWLVVEPAKAEYRRMAARLGPGRVITVRPGDPDAPPAGFNPLRPADGFPLQTHLDLTRSLFLAAFAAEEPFPQVLSSALTRCYEELGWDLTLSEPRTPGHRPRYPTLADLQRTAELVVDRIGYGQEIADNVRGFIRVRLSSLRLGTTGRFFDGGHPLDLAAMLRHEVVFEIEDVGDDQDKAFLMGGLLIQLTEHLRVNPPRGPGLRHLSVFEEAHRLLRRRDQPGPAAHAVELFAALLAEIRAYGEGLVIAEQIPAKLVPDVLKNTAVKIMHRLPAADDRQAVGATVNLTERQSEYLVTLPPGTAALFTDGMDHPVLVRMPDGTSRESMPAEVAGPGPVIGRRSATCGAVCRAGACTLRAMRTAQRLLDDRPWLTFWAEVAVVGHLTGRPVPPLWDTRRDELDALDERLRECALSQAVDAAVHVRALGAAVSPDDLAVRVVAGDPVSPEFVAPGYRHLSILDALRDRPDDDPADPRAAAWSSWLGREVLGDTVGAQREWVEFWASLDPPGPAALFGWEVPSALEIVVGADRSSTAWGERLALAVTDTFQSADWIPDLLELE</sequence>
<protein>
    <submittedName>
        <fullName evidence="3">ATP-binding protein</fullName>
    </submittedName>
</protein>
<dbReference type="SUPFAM" id="SSF52540">
    <property type="entry name" value="P-loop containing nucleoside triphosphate hydrolases"/>
    <property type="match status" value="1"/>
</dbReference>
<feature type="region of interest" description="Disordered" evidence="1">
    <location>
        <begin position="274"/>
        <end position="293"/>
    </location>
</feature>